<dbReference type="InterPro" id="IPR017439">
    <property type="entry name" value="Amidohydrolase"/>
</dbReference>
<dbReference type="RefSeq" id="WP_342747411.1">
    <property type="nucleotide sequence ID" value="NZ_CP155573.1"/>
</dbReference>
<dbReference type="PANTHER" id="PTHR11014:SF63">
    <property type="entry name" value="METALLOPEPTIDASE, PUTATIVE (AFU_ORTHOLOGUE AFUA_6G09600)-RELATED"/>
    <property type="match status" value="1"/>
</dbReference>
<dbReference type="Gene3D" id="3.30.70.360">
    <property type="match status" value="1"/>
</dbReference>
<dbReference type="NCBIfam" id="TIGR01891">
    <property type="entry name" value="amidohydrolases"/>
    <property type="match status" value="1"/>
</dbReference>
<dbReference type="EMBL" id="CP155573">
    <property type="protein sequence ID" value="XFO64998.1"/>
    <property type="molecule type" value="Genomic_DNA"/>
</dbReference>
<dbReference type="InterPro" id="IPR036264">
    <property type="entry name" value="Bact_exopeptidase_dim_dom"/>
</dbReference>
<dbReference type="PANTHER" id="PTHR11014">
    <property type="entry name" value="PEPTIDASE M20 FAMILY MEMBER"/>
    <property type="match status" value="1"/>
</dbReference>
<dbReference type="EC" id="3.5.1.47" evidence="2"/>
<dbReference type="InterPro" id="IPR011650">
    <property type="entry name" value="Peptidase_M20_dimer"/>
</dbReference>
<organism evidence="2 3">
    <name type="scientific">Sporomusa silvacetica DSM 10669</name>
    <dbReference type="NCBI Taxonomy" id="1123289"/>
    <lineage>
        <taxon>Bacteria</taxon>
        <taxon>Bacillati</taxon>
        <taxon>Bacillota</taxon>
        <taxon>Negativicutes</taxon>
        <taxon>Selenomonadales</taxon>
        <taxon>Sporomusaceae</taxon>
        <taxon>Sporomusa</taxon>
    </lineage>
</organism>
<protein>
    <submittedName>
        <fullName evidence="2">N-acetyldiaminopimelate deacetylase</fullName>
        <ecNumber evidence="2">3.5.1.47</ecNumber>
    </submittedName>
</protein>
<dbReference type="Proteomes" id="UP000216752">
    <property type="component" value="Chromosome"/>
</dbReference>
<dbReference type="SUPFAM" id="SSF55031">
    <property type="entry name" value="Bacterial exopeptidase dimerisation domain"/>
    <property type="match status" value="1"/>
</dbReference>
<keyword evidence="2" id="KW-0378">Hydrolase</keyword>
<gene>
    <name evidence="2" type="ORF">SPSIL_011070</name>
</gene>
<dbReference type="InterPro" id="IPR002933">
    <property type="entry name" value="Peptidase_M20"/>
</dbReference>
<dbReference type="SUPFAM" id="SSF53187">
    <property type="entry name" value="Zn-dependent exopeptidases"/>
    <property type="match status" value="1"/>
</dbReference>
<keyword evidence="3" id="KW-1185">Reference proteome</keyword>
<sequence>MFLAKDEINNLVEAKFDEIVALRRQLHRFPEISGKEFNTQGTILTDLQKLGLEPQSIAGTGVIVNIRGSRPGKKVAIRADMDALPINDECGQSYQSQNQGVCHACGHDGHMAIVLGVARVLKQLKNDFPGEVRLLFQPSEEAGPGGARDLIEAGALAGVDYIIGAHLWQPLQAGTIGISYGRMLAAVGKFTIKILGKGGHGSLPHQTVDPILVGTQLALALHTIVSRNIDPLEATVLSLGMLRAGDTFNIIPDTAVLEGTVRCFEQTVMDLIFQRIDDLAKGICTAYGADYRLERSQGPSALKNVPEVVNFIQAAGQKVLGKENVIEVQPVMISDDYALYLQQVPGAYFFVGSGNSQKGIGYPHHHPKFDIDETSLKYGVEIMTRAALKLLA</sequence>
<dbReference type="PIRSF" id="PIRSF005962">
    <property type="entry name" value="Pept_M20D_amidohydro"/>
    <property type="match status" value="1"/>
</dbReference>
<proteinExistence type="predicted"/>
<evidence type="ECO:0000259" key="1">
    <source>
        <dbReference type="Pfam" id="PF07687"/>
    </source>
</evidence>
<evidence type="ECO:0000313" key="2">
    <source>
        <dbReference type="EMBL" id="XFO64998.1"/>
    </source>
</evidence>
<accession>A0ABZ3IHZ2</accession>
<dbReference type="Gene3D" id="3.40.630.10">
    <property type="entry name" value="Zn peptidases"/>
    <property type="match status" value="1"/>
</dbReference>
<dbReference type="GO" id="GO:0050118">
    <property type="term" value="F:N-acetyldiaminopimelate deacetylase activity"/>
    <property type="evidence" value="ECO:0007669"/>
    <property type="project" value="UniProtKB-EC"/>
</dbReference>
<feature type="domain" description="Peptidase M20 dimerisation" evidence="1">
    <location>
        <begin position="189"/>
        <end position="276"/>
    </location>
</feature>
<dbReference type="Pfam" id="PF01546">
    <property type="entry name" value="Peptidase_M20"/>
    <property type="match status" value="1"/>
</dbReference>
<name>A0ABZ3IHZ2_9FIRM</name>
<reference evidence="2" key="1">
    <citation type="submission" date="2024-05" db="EMBL/GenBank/DDBJ databases">
        <title>Isolation and characterization of Sporomusa carbonis sp. nov., a carboxydotrophic hydrogenogen in the genus of Sporomusa isolated from a charcoal burning pile.</title>
        <authorList>
            <person name="Boeer T."/>
            <person name="Rosenbaum F."/>
            <person name="Eysell L."/>
            <person name="Mueller V."/>
            <person name="Daniel R."/>
            <person name="Poehlein A."/>
        </authorList>
    </citation>
    <scope>NUCLEOTIDE SEQUENCE [LARGE SCALE GENOMIC DNA]</scope>
    <source>
        <strain evidence="2">DSM 10669</strain>
    </source>
</reference>
<evidence type="ECO:0000313" key="3">
    <source>
        <dbReference type="Proteomes" id="UP000216752"/>
    </source>
</evidence>
<dbReference type="Pfam" id="PF07687">
    <property type="entry name" value="M20_dimer"/>
    <property type="match status" value="1"/>
</dbReference>